<dbReference type="Gene3D" id="3.90.550.10">
    <property type="entry name" value="Spore Coat Polysaccharide Biosynthesis Protein SpsA, Chain A"/>
    <property type="match status" value="1"/>
</dbReference>
<keyword evidence="3" id="KW-1185">Reference proteome</keyword>
<name>A0ABN5CJM6_PSEO7</name>
<dbReference type="Pfam" id="PF00535">
    <property type="entry name" value="Glycos_transf_2"/>
    <property type="match status" value="1"/>
</dbReference>
<accession>A0ABN5CJM6</accession>
<dbReference type="InterPro" id="IPR001173">
    <property type="entry name" value="Glyco_trans_2-like"/>
</dbReference>
<evidence type="ECO:0000259" key="1">
    <source>
        <dbReference type="Pfam" id="PF00535"/>
    </source>
</evidence>
<feature type="domain" description="Glycosyltransferase 2-like" evidence="1">
    <location>
        <begin position="6"/>
        <end position="125"/>
    </location>
</feature>
<dbReference type="PANTHER" id="PTHR43685:SF2">
    <property type="entry name" value="GLYCOSYLTRANSFERASE 2-LIKE DOMAIN-CONTAINING PROTEIN"/>
    <property type="match status" value="1"/>
</dbReference>
<organism evidence="2 3">
    <name type="scientific">Pseudoalteromonas piscicida</name>
    <dbReference type="NCBI Taxonomy" id="43662"/>
    <lineage>
        <taxon>Bacteria</taxon>
        <taxon>Pseudomonadati</taxon>
        <taxon>Pseudomonadota</taxon>
        <taxon>Gammaproteobacteria</taxon>
        <taxon>Alteromonadales</taxon>
        <taxon>Pseudoalteromonadaceae</taxon>
        <taxon>Pseudoalteromonas</taxon>
    </lineage>
</organism>
<reference evidence="2 3" key="1">
    <citation type="submission" date="2015-06" db="EMBL/GenBank/DDBJ databases">
        <authorList>
            <person name="Xie B.-B."/>
            <person name="Rong J.-C."/>
            <person name="Qin Q.-L."/>
            <person name="Zhang Y.-Z."/>
        </authorList>
    </citation>
    <scope>NUCLEOTIDE SEQUENCE [LARGE SCALE GENOMIC DNA]</scope>
    <source>
        <strain evidence="2 3">JCM 20779</strain>
    </source>
</reference>
<dbReference type="InterPro" id="IPR050834">
    <property type="entry name" value="Glycosyltransf_2"/>
</dbReference>
<dbReference type="InterPro" id="IPR029044">
    <property type="entry name" value="Nucleotide-diphossugar_trans"/>
</dbReference>
<dbReference type="RefSeq" id="WP_010368573.1">
    <property type="nucleotide sequence ID" value="NZ_CP011924.1"/>
</dbReference>
<dbReference type="SUPFAM" id="SSF53448">
    <property type="entry name" value="Nucleotide-diphospho-sugar transferases"/>
    <property type="match status" value="1"/>
</dbReference>
<dbReference type="PANTHER" id="PTHR43685">
    <property type="entry name" value="GLYCOSYLTRANSFERASE"/>
    <property type="match status" value="1"/>
</dbReference>
<evidence type="ECO:0000313" key="2">
    <source>
        <dbReference type="EMBL" id="ATD08946.1"/>
    </source>
</evidence>
<evidence type="ECO:0000313" key="3">
    <source>
        <dbReference type="Proteomes" id="UP000016521"/>
    </source>
</evidence>
<sequence length="312" mass="35302">MQETVSIIIPTYRRADMLDSAIASVKLQSFQDWKVIVVDDNHPDQYRVETEAVMARYQQDPRVAYIQHESNKGACAARNTGWQSAKGEYIAFLDDDDLWDANKLKKQLAALNEHTDATFCYCDMYLTYQGLKKEFKCLSATNMYVTLLEQGYGVCTSALLIKRRALEDIGGFDNSLPSMQDYDLLLRLAKVSAGVHIKAPMLTYQLAEDGISCNPKTKVNGHKAIIDKYKAEFLALGLRKGLARQYESLGDFELRSEARLSGIKHYLASLSYSKLNSRVYVKLVFGSIFGKAPLEWYLARRQKRTSTLQSGN</sequence>
<dbReference type="EMBL" id="CP011924">
    <property type="protein sequence ID" value="ATD08946.1"/>
    <property type="molecule type" value="Genomic_DNA"/>
</dbReference>
<proteinExistence type="predicted"/>
<dbReference type="CDD" id="cd00761">
    <property type="entry name" value="Glyco_tranf_GTA_type"/>
    <property type="match status" value="1"/>
</dbReference>
<gene>
    <name evidence="2" type="ORF">PPIS_a4297</name>
</gene>
<dbReference type="Proteomes" id="UP000016521">
    <property type="component" value="Chromosome I"/>
</dbReference>
<protein>
    <recommendedName>
        <fullName evidence="1">Glycosyltransferase 2-like domain-containing protein</fullName>
    </recommendedName>
</protein>